<accession>A0A4S8R4X8</accession>
<evidence type="ECO:0000256" key="1">
    <source>
        <dbReference type="SAM" id="MobiDB-lite"/>
    </source>
</evidence>
<protein>
    <submittedName>
        <fullName evidence="2">Uncharacterized protein</fullName>
    </submittedName>
</protein>
<sequence length="151" mass="17280">MANGVVKDNKLKRPLEDDNESRSVKRKTTHELHENGNKRIDICSSLMNAAERQLFLEILQLIAALVKKQKIWKYLSIVYYSTVLLEQKFSGENLIENSRCRFCADTPSCPLQPQNIKFTELPASGNSEKVKEEEKNQVEASKKAVARDEKL</sequence>
<dbReference type="EMBL" id="PQXL01000062">
    <property type="protein sequence ID" value="THV52997.1"/>
    <property type="molecule type" value="Genomic_DNA"/>
</dbReference>
<feature type="region of interest" description="Disordered" evidence="1">
    <location>
        <begin position="121"/>
        <end position="151"/>
    </location>
</feature>
<organism evidence="2 3">
    <name type="scientific">Botrytis galanthina</name>
    <dbReference type="NCBI Taxonomy" id="278940"/>
    <lineage>
        <taxon>Eukaryota</taxon>
        <taxon>Fungi</taxon>
        <taxon>Dikarya</taxon>
        <taxon>Ascomycota</taxon>
        <taxon>Pezizomycotina</taxon>
        <taxon>Leotiomycetes</taxon>
        <taxon>Helotiales</taxon>
        <taxon>Sclerotiniaceae</taxon>
        <taxon>Botrytis</taxon>
    </lineage>
</organism>
<evidence type="ECO:0000313" key="3">
    <source>
        <dbReference type="Proteomes" id="UP000308671"/>
    </source>
</evidence>
<feature type="compositionally biased region" description="Basic and acidic residues" evidence="1">
    <location>
        <begin position="7"/>
        <end position="32"/>
    </location>
</feature>
<evidence type="ECO:0000313" key="2">
    <source>
        <dbReference type="EMBL" id="THV52997.1"/>
    </source>
</evidence>
<gene>
    <name evidence="2" type="ORF">BGAL_0062g00130</name>
</gene>
<name>A0A4S8R4X8_9HELO</name>
<dbReference type="Proteomes" id="UP000308671">
    <property type="component" value="Unassembled WGS sequence"/>
</dbReference>
<feature type="compositionally biased region" description="Basic and acidic residues" evidence="1">
    <location>
        <begin position="128"/>
        <end position="151"/>
    </location>
</feature>
<dbReference type="OrthoDB" id="3553583at2759"/>
<feature type="region of interest" description="Disordered" evidence="1">
    <location>
        <begin position="1"/>
        <end position="32"/>
    </location>
</feature>
<proteinExistence type="predicted"/>
<keyword evidence="3" id="KW-1185">Reference proteome</keyword>
<comment type="caution">
    <text evidence="2">The sequence shown here is derived from an EMBL/GenBank/DDBJ whole genome shotgun (WGS) entry which is preliminary data.</text>
</comment>
<reference evidence="2 3" key="1">
    <citation type="submission" date="2017-12" db="EMBL/GenBank/DDBJ databases">
        <title>Comparative genomics of Botrytis spp.</title>
        <authorList>
            <person name="Valero-Jimenez C.A."/>
            <person name="Tapia P."/>
            <person name="Veloso J."/>
            <person name="Silva-Moreno E."/>
            <person name="Staats M."/>
            <person name="Valdes J.H."/>
            <person name="Van Kan J.A.L."/>
        </authorList>
    </citation>
    <scope>NUCLEOTIDE SEQUENCE [LARGE SCALE GENOMIC DNA]</scope>
    <source>
        <strain evidence="2 3">MUCL435</strain>
    </source>
</reference>
<dbReference type="AlphaFoldDB" id="A0A4S8R4X8"/>